<name>A0A8T1XZH7_ARASU</name>
<reference evidence="6 7" key="1">
    <citation type="submission" date="2020-12" db="EMBL/GenBank/DDBJ databases">
        <title>Concerted genomic and epigenomic changes stabilize Arabidopsis allopolyploids.</title>
        <authorList>
            <person name="Chen Z."/>
        </authorList>
    </citation>
    <scope>NUCLEOTIDE SEQUENCE [LARGE SCALE GENOMIC DNA]</scope>
    <source>
        <strain evidence="6">As9502</strain>
        <tissue evidence="6">Leaf</tissue>
    </source>
</reference>
<dbReference type="GO" id="GO:0046872">
    <property type="term" value="F:metal ion binding"/>
    <property type="evidence" value="ECO:0007669"/>
    <property type="project" value="UniProtKB-KW"/>
</dbReference>
<evidence type="ECO:0000256" key="1">
    <source>
        <dbReference type="ARBA" id="ARBA00022723"/>
    </source>
</evidence>
<dbReference type="GO" id="GO:0043130">
    <property type="term" value="F:ubiquitin binding"/>
    <property type="evidence" value="ECO:0007669"/>
    <property type="project" value="TreeGrafter"/>
</dbReference>
<evidence type="ECO:0000313" key="7">
    <source>
        <dbReference type="Proteomes" id="UP000694251"/>
    </source>
</evidence>
<keyword evidence="3" id="KW-0440">LIM domain</keyword>
<dbReference type="Pfam" id="PF05659">
    <property type="entry name" value="RPW8"/>
    <property type="match status" value="1"/>
</dbReference>
<dbReference type="InterPro" id="IPR002182">
    <property type="entry name" value="NB-ARC"/>
</dbReference>
<dbReference type="GO" id="GO:0043531">
    <property type="term" value="F:ADP binding"/>
    <property type="evidence" value="ECO:0007669"/>
    <property type="project" value="InterPro"/>
</dbReference>
<keyword evidence="7" id="KW-1185">Reference proteome</keyword>
<keyword evidence="6" id="KW-0378">Hydrolase</keyword>
<dbReference type="Pfam" id="PF00931">
    <property type="entry name" value="NB-ARC"/>
    <property type="match status" value="1"/>
</dbReference>
<dbReference type="Pfam" id="PF12315">
    <property type="entry name" value="DA1-like"/>
    <property type="match status" value="1"/>
</dbReference>
<dbReference type="PROSITE" id="PS00478">
    <property type="entry name" value="LIM_DOMAIN_1"/>
    <property type="match status" value="1"/>
</dbReference>
<accession>A0A8T1XZH7</accession>
<dbReference type="GO" id="GO:0016787">
    <property type="term" value="F:hydrolase activity"/>
    <property type="evidence" value="ECO:0007669"/>
    <property type="project" value="UniProtKB-KW"/>
</dbReference>
<dbReference type="PANTHER" id="PTHR24209">
    <property type="entry name" value="PROTEIN DA1-RELATED 2"/>
    <property type="match status" value="1"/>
</dbReference>
<dbReference type="SMART" id="SM00132">
    <property type="entry name" value="LIM"/>
    <property type="match status" value="1"/>
</dbReference>
<dbReference type="InterPro" id="IPR008808">
    <property type="entry name" value="Powdery_mildew-R_dom"/>
</dbReference>
<feature type="domain" description="LIM zinc-binding" evidence="4">
    <location>
        <begin position="345"/>
        <end position="416"/>
    </location>
</feature>
<keyword evidence="2 3" id="KW-0862">Zinc</keyword>
<dbReference type="InterPro" id="IPR045218">
    <property type="entry name" value="DA1-like"/>
</dbReference>
<dbReference type="PANTHER" id="PTHR24209:SF28">
    <property type="entry name" value="PROTEIN DA1-RELATED 4-RELATED"/>
    <property type="match status" value="1"/>
</dbReference>
<evidence type="ECO:0000256" key="3">
    <source>
        <dbReference type="PROSITE-ProRule" id="PRU00125"/>
    </source>
</evidence>
<dbReference type="FunFam" id="2.10.110.10:FF:000227">
    <property type="entry name" value="Protein DA1-related 5"/>
    <property type="match status" value="1"/>
</dbReference>
<keyword evidence="1 3" id="KW-0479">Metal-binding</keyword>
<organism evidence="6 7">
    <name type="scientific">Arabidopsis suecica</name>
    <name type="common">Swedish thale-cress</name>
    <name type="synonym">Cardaminopsis suecica</name>
    <dbReference type="NCBI Taxonomy" id="45249"/>
    <lineage>
        <taxon>Eukaryota</taxon>
        <taxon>Viridiplantae</taxon>
        <taxon>Streptophyta</taxon>
        <taxon>Embryophyta</taxon>
        <taxon>Tracheophyta</taxon>
        <taxon>Spermatophyta</taxon>
        <taxon>Magnoliopsida</taxon>
        <taxon>eudicotyledons</taxon>
        <taxon>Gunneridae</taxon>
        <taxon>Pentapetalae</taxon>
        <taxon>rosids</taxon>
        <taxon>malvids</taxon>
        <taxon>Brassicales</taxon>
        <taxon>Brassicaceae</taxon>
        <taxon>Camelineae</taxon>
        <taxon>Arabidopsis</taxon>
    </lineage>
</organism>
<dbReference type="PROSITE" id="PS51153">
    <property type="entry name" value="RPW8"/>
    <property type="match status" value="1"/>
</dbReference>
<dbReference type="InterPro" id="IPR022087">
    <property type="entry name" value="DA1-like_dom"/>
</dbReference>
<protein>
    <submittedName>
        <fullName evidence="6">P-loop containing nucleoside triphosphate hydrolase</fullName>
    </submittedName>
</protein>
<sequence>MPISDVASLVGGAALGAPLSEIFKLVIEEAKKVKDFKPLSQDLASTMERLVPIINEIDLMQQGSNRGTSELKVLTETMERAREMVRKCSGIQWFSIAKKALYTREIKAINQDFFRFCQIELQLIQHRNQLQFMRSMGTASVTTKVDLLSDIGNEFSKLCLVAQPESVTKFWLKRPLMELKKMLFEDGVVTVVVSAPYALGKTTLVTKLCHDADVKEKFKQIFFIAVSKFPNVRLIGHKLLEHIGCKANEYQNDLDAMLYIQQLLKQLGQNGSILLVLDDVWPGEESLLQKFLIQLPDYKILVTSRSEFPSFGPTFHLKSLIDDEVECRDEMEEKGKLLEVNPPLSMCGVCNSAVEHGGSVNILGVLWHPGCFCCRACDKPIAIHEVENHVSNLRGKFHKSCYERYCYVCNEKKMRMYSYHPFWEERYCHAHNADGTPMCCSCERLEPRRTNYVMLGDFRWLCLECMGSAVMDTNEVQPLHFEIREFFEGLFFKVDKEFSLLLVEKQALNKAEEEEKIDYHRAAVTRGLCMSEEQVVPSIIKGPRMGPDNQLITDIVTESQKVSGCEVTGILIIYGLPRLLTGYILAHEMMHAWLRLNGTY</sequence>
<evidence type="ECO:0000259" key="4">
    <source>
        <dbReference type="PROSITE" id="PS50023"/>
    </source>
</evidence>
<gene>
    <name evidence="6" type="ORF">ISN44_As13g031360</name>
</gene>
<evidence type="ECO:0000259" key="5">
    <source>
        <dbReference type="PROSITE" id="PS51153"/>
    </source>
</evidence>
<dbReference type="EMBL" id="JAEFBJ010000013">
    <property type="protein sequence ID" value="KAG7539495.1"/>
    <property type="molecule type" value="Genomic_DNA"/>
</dbReference>
<dbReference type="OrthoDB" id="15567at2759"/>
<dbReference type="InterPro" id="IPR001781">
    <property type="entry name" value="Znf_LIM"/>
</dbReference>
<dbReference type="AlphaFoldDB" id="A0A8T1XZH7"/>
<feature type="domain" description="RPW8" evidence="5">
    <location>
        <begin position="1"/>
        <end position="155"/>
    </location>
</feature>
<dbReference type="PROSITE" id="PS50023">
    <property type="entry name" value="LIM_DOMAIN_2"/>
    <property type="match status" value="1"/>
</dbReference>
<dbReference type="FunFam" id="3.40.50.300:FF:003793">
    <property type="entry name" value="Probable disease resistance protein At5g66900"/>
    <property type="match status" value="1"/>
</dbReference>
<dbReference type="CDD" id="cd09396">
    <property type="entry name" value="LIM_DA1"/>
    <property type="match status" value="1"/>
</dbReference>
<dbReference type="Proteomes" id="UP000694251">
    <property type="component" value="Chromosome 13"/>
</dbReference>
<evidence type="ECO:0000256" key="2">
    <source>
        <dbReference type="ARBA" id="ARBA00022833"/>
    </source>
</evidence>
<dbReference type="Pfam" id="PF00412">
    <property type="entry name" value="LIM"/>
    <property type="match status" value="1"/>
</dbReference>
<comment type="caution">
    <text evidence="6">The sequence shown here is derived from an EMBL/GenBank/DDBJ whole genome shotgun (WGS) entry which is preliminary data.</text>
</comment>
<evidence type="ECO:0000313" key="6">
    <source>
        <dbReference type="EMBL" id="KAG7539495.1"/>
    </source>
</evidence>
<proteinExistence type="predicted"/>